<evidence type="ECO:0000256" key="1">
    <source>
        <dbReference type="SAM" id="Phobius"/>
    </source>
</evidence>
<accession>A0A653XW79</accession>
<dbReference type="PANTHER" id="PTHR30273:SF2">
    <property type="entry name" value="PROTEIN FECR"/>
    <property type="match status" value="1"/>
</dbReference>
<feature type="transmembrane region" description="Helical" evidence="1">
    <location>
        <begin position="70"/>
        <end position="89"/>
    </location>
</feature>
<evidence type="ECO:0000313" key="5">
    <source>
        <dbReference type="Proteomes" id="UP000432350"/>
    </source>
</evidence>
<name>A0A653XW79_SPHMU</name>
<dbReference type="InterPro" id="IPR012373">
    <property type="entry name" value="Ferrdict_sens_TM"/>
</dbReference>
<dbReference type="PIRSF" id="PIRSF018266">
    <property type="entry name" value="FecR"/>
    <property type="match status" value="1"/>
</dbReference>
<organism evidence="4 5">
    <name type="scientific">Sphingobacterium multivorum</name>
    <dbReference type="NCBI Taxonomy" id="28454"/>
    <lineage>
        <taxon>Bacteria</taxon>
        <taxon>Pseudomonadati</taxon>
        <taxon>Bacteroidota</taxon>
        <taxon>Sphingobacteriia</taxon>
        <taxon>Sphingobacteriales</taxon>
        <taxon>Sphingobacteriaceae</taxon>
        <taxon>Sphingobacterium</taxon>
    </lineage>
</organism>
<feature type="domain" description="FecR protein" evidence="2">
    <location>
        <begin position="165"/>
        <end position="259"/>
    </location>
</feature>
<sequence length="369" mass="41831">MQEREKIKQLFDRYQRGQCTAEEKADLHAWFNHYAEREAHGLDEIARLYQEDAQEQDNEVINPAPKLRRILPYVAAAILIVAMIATLIFNLSRHKPGREALMAKLEKNDVMPGGNRAKLTLADGTVIDLDRDQNGIMVSANKINYPDGNGNIVQLDDNVVSQLALSTPKGGTYQLMLADGTKVWLNAGSTLRYPSQFAKNERVVEIIGEAYFSVVKDKTRPFRVISRGQQVEVMGTEFNISAYNNDREIKTTLVSGAVRLKTKDKLLLLSPGEQAACSEKGDIHKQPIDVQPFVAWKNGEFYFENTPLTEMLKQLSRWYDIDVVYAREIPPNERFSGTMSRNVTLQTVLKLLKISEIGYRIENNKLIIE</sequence>
<evidence type="ECO:0000259" key="3">
    <source>
        <dbReference type="Pfam" id="PF16344"/>
    </source>
</evidence>
<protein>
    <submittedName>
        <fullName evidence="4">FecR family protein</fullName>
    </submittedName>
</protein>
<gene>
    <name evidence="4" type="ORF">SPHINGO8BC_10164</name>
</gene>
<dbReference type="AlphaFoldDB" id="A0A653XW79"/>
<feature type="domain" description="Protein FecR C-terminal" evidence="3">
    <location>
        <begin position="300"/>
        <end position="368"/>
    </location>
</feature>
<keyword evidence="1" id="KW-0472">Membrane</keyword>
<dbReference type="Pfam" id="PF16344">
    <property type="entry name" value="FecR_C"/>
    <property type="match status" value="1"/>
</dbReference>
<evidence type="ECO:0000259" key="2">
    <source>
        <dbReference type="Pfam" id="PF04773"/>
    </source>
</evidence>
<dbReference type="InterPro" id="IPR006860">
    <property type="entry name" value="FecR"/>
</dbReference>
<proteinExistence type="predicted"/>
<dbReference type="Gene3D" id="3.55.50.30">
    <property type="match status" value="1"/>
</dbReference>
<dbReference type="Proteomes" id="UP000432350">
    <property type="component" value="Unassembled WGS sequence"/>
</dbReference>
<reference evidence="4 5" key="1">
    <citation type="submission" date="2019-10" db="EMBL/GenBank/DDBJ databases">
        <authorList>
            <person name="Karimi E."/>
        </authorList>
    </citation>
    <scope>NUCLEOTIDE SEQUENCE [LARGE SCALE GENOMIC DNA]</scope>
    <source>
        <strain evidence="4">Sphingobacterium sp. 8BC</strain>
    </source>
</reference>
<keyword evidence="1" id="KW-1133">Transmembrane helix</keyword>
<dbReference type="Gene3D" id="2.60.120.1440">
    <property type="match status" value="1"/>
</dbReference>
<dbReference type="PANTHER" id="PTHR30273">
    <property type="entry name" value="PERIPLASMIC SIGNAL SENSOR AND SIGMA FACTOR ACTIVATOR FECR-RELATED"/>
    <property type="match status" value="1"/>
</dbReference>
<keyword evidence="1" id="KW-0812">Transmembrane</keyword>
<dbReference type="GO" id="GO:0016989">
    <property type="term" value="F:sigma factor antagonist activity"/>
    <property type="evidence" value="ECO:0007669"/>
    <property type="project" value="TreeGrafter"/>
</dbReference>
<evidence type="ECO:0000313" key="4">
    <source>
        <dbReference type="EMBL" id="VXC34400.1"/>
    </source>
</evidence>
<dbReference type="Pfam" id="PF04773">
    <property type="entry name" value="FecR"/>
    <property type="match status" value="1"/>
</dbReference>
<dbReference type="FunFam" id="2.60.120.1440:FF:000001">
    <property type="entry name" value="Putative anti-sigma factor"/>
    <property type="match status" value="1"/>
</dbReference>
<dbReference type="EMBL" id="CABWMV010000001">
    <property type="protein sequence ID" value="VXC34400.1"/>
    <property type="molecule type" value="Genomic_DNA"/>
</dbReference>
<dbReference type="InterPro" id="IPR032508">
    <property type="entry name" value="FecR_C"/>
</dbReference>
<dbReference type="RefSeq" id="WP_159332672.1">
    <property type="nucleotide sequence ID" value="NZ_DAMAVR010000112.1"/>
</dbReference>